<dbReference type="GO" id="GO:0006777">
    <property type="term" value="P:Mo-molybdopterin cofactor biosynthetic process"/>
    <property type="evidence" value="ECO:0007669"/>
    <property type="project" value="UniProtKB-UniRule"/>
</dbReference>
<dbReference type="AlphaFoldDB" id="A0A2N5HBQ6"/>
<dbReference type="Proteomes" id="UP000234950">
    <property type="component" value="Unassembled WGS sequence"/>
</dbReference>
<dbReference type="Pfam" id="PF03454">
    <property type="entry name" value="MoeA_C"/>
    <property type="match status" value="1"/>
</dbReference>
<evidence type="ECO:0000256" key="13">
    <source>
        <dbReference type="RuleBase" id="RU365090"/>
    </source>
</evidence>
<feature type="domain" description="MoaB/Mog" evidence="14">
    <location>
        <begin position="189"/>
        <end position="327"/>
    </location>
</feature>
<dbReference type="GO" id="GO:0046872">
    <property type="term" value="F:metal ion binding"/>
    <property type="evidence" value="ECO:0007669"/>
    <property type="project" value="UniProtKB-UniRule"/>
</dbReference>
<dbReference type="InterPro" id="IPR001453">
    <property type="entry name" value="MoaB/Mog_dom"/>
</dbReference>
<evidence type="ECO:0000256" key="6">
    <source>
        <dbReference type="ARBA" id="ARBA00021108"/>
    </source>
</evidence>
<comment type="catalytic activity">
    <reaction evidence="12">
        <text>adenylyl-molybdopterin + molybdate = Mo-molybdopterin + AMP + H(+)</text>
        <dbReference type="Rhea" id="RHEA:35047"/>
        <dbReference type="ChEBI" id="CHEBI:15378"/>
        <dbReference type="ChEBI" id="CHEBI:36264"/>
        <dbReference type="ChEBI" id="CHEBI:62727"/>
        <dbReference type="ChEBI" id="CHEBI:71302"/>
        <dbReference type="ChEBI" id="CHEBI:456215"/>
        <dbReference type="EC" id="2.10.1.1"/>
    </reaction>
</comment>
<evidence type="ECO:0000256" key="7">
    <source>
        <dbReference type="ARBA" id="ARBA00022505"/>
    </source>
</evidence>
<dbReference type="InterPro" id="IPR036688">
    <property type="entry name" value="MoeA_C_domain_IV_sf"/>
</dbReference>
<dbReference type="Gene3D" id="2.170.190.11">
    <property type="entry name" value="Molybdopterin biosynthesis moea protein, domain 3"/>
    <property type="match status" value="1"/>
</dbReference>
<evidence type="ECO:0000256" key="5">
    <source>
        <dbReference type="ARBA" id="ARBA00013269"/>
    </source>
</evidence>
<dbReference type="InterPro" id="IPR005111">
    <property type="entry name" value="MoeA_C_domain_IV"/>
</dbReference>
<keyword evidence="11 13" id="KW-0501">Molybdenum cofactor biosynthesis</keyword>
<comment type="pathway">
    <text evidence="3 13">Cofactor biosynthesis; molybdopterin biosynthesis.</text>
</comment>
<dbReference type="SUPFAM" id="SSF63867">
    <property type="entry name" value="MoeA C-terminal domain-like"/>
    <property type="match status" value="1"/>
</dbReference>
<evidence type="ECO:0000256" key="11">
    <source>
        <dbReference type="ARBA" id="ARBA00023150"/>
    </source>
</evidence>
<dbReference type="SUPFAM" id="SSF53218">
    <property type="entry name" value="Molybdenum cofactor biosynthesis proteins"/>
    <property type="match status" value="1"/>
</dbReference>
<accession>A0A2N5HBQ6</accession>
<evidence type="ECO:0000259" key="14">
    <source>
        <dbReference type="SMART" id="SM00852"/>
    </source>
</evidence>
<comment type="similarity">
    <text evidence="4 13">Belongs to the MoeA family.</text>
</comment>
<dbReference type="PANTHER" id="PTHR10192:SF5">
    <property type="entry name" value="GEPHYRIN"/>
    <property type="match status" value="1"/>
</dbReference>
<gene>
    <name evidence="15" type="ORF">CVD27_17345</name>
</gene>
<dbReference type="GO" id="GO:0005829">
    <property type="term" value="C:cytosol"/>
    <property type="evidence" value="ECO:0007669"/>
    <property type="project" value="TreeGrafter"/>
</dbReference>
<dbReference type="SUPFAM" id="SSF63882">
    <property type="entry name" value="MoeA N-terminal region -like"/>
    <property type="match status" value="1"/>
</dbReference>
<evidence type="ECO:0000313" key="16">
    <source>
        <dbReference type="Proteomes" id="UP000234950"/>
    </source>
</evidence>
<sequence length="421" mass="46219">MLERRNPIPIGEAVKQIMQHQLNGVTEYVSINESYGRYLSEDLIATSNVPHFDRAPYDGFAVRSVDTFEASQSNPVEFEVIDHIGAGMVSEKIVGEKQAVRIMTGAMMPNGADAVVMFEVTKDYEKNGIPYMSIKRKIDKGTNVSFIGEDAKQGEVLVEKGTLINPGIQAMLATFGYKEVPVAKKPLIGLFATGTELLEVEEELVPGKIRNSNSYMIAAQIERAGGIVHYYGKLPDEFDTCFEAVFNALNEVDILITTGGVSVGDFDYLPAIYEKLGAEVLFNKVAMRPGSVTTVAVYNGKILFGLSGNPSACYVGFELFARPIIRTQLFSKKPHLRKEKTILEVDFPKANPFTRFVRSSTFIDEGRLKSTPSGLDKSNIIMSLSGANSLMILPGGTRGFMAGTEVEVLLLEDQVGSVWPW</sequence>
<organism evidence="15 16">
    <name type="scientific">Neobacillus cucumis</name>
    <dbReference type="NCBI Taxonomy" id="1740721"/>
    <lineage>
        <taxon>Bacteria</taxon>
        <taxon>Bacillati</taxon>
        <taxon>Bacillota</taxon>
        <taxon>Bacilli</taxon>
        <taxon>Bacillales</taxon>
        <taxon>Bacillaceae</taxon>
        <taxon>Neobacillus</taxon>
    </lineage>
</organism>
<evidence type="ECO:0000256" key="2">
    <source>
        <dbReference type="ARBA" id="ARBA00002901"/>
    </source>
</evidence>
<keyword evidence="9 13" id="KW-0479">Metal-binding</keyword>
<dbReference type="InterPro" id="IPR005110">
    <property type="entry name" value="MoeA_linker/N"/>
</dbReference>
<evidence type="ECO:0000256" key="3">
    <source>
        <dbReference type="ARBA" id="ARBA00005046"/>
    </source>
</evidence>
<proteinExistence type="inferred from homology"/>
<evidence type="ECO:0000256" key="4">
    <source>
        <dbReference type="ARBA" id="ARBA00010763"/>
    </source>
</evidence>
<dbReference type="PANTHER" id="PTHR10192">
    <property type="entry name" value="MOLYBDOPTERIN BIOSYNTHESIS PROTEIN"/>
    <property type="match status" value="1"/>
</dbReference>
<dbReference type="EC" id="2.10.1.1" evidence="5 13"/>
<dbReference type="Pfam" id="PF00994">
    <property type="entry name" value="MoCF_biosynth"/>
    <property type="match status" value="1"/>
</dbReference>
<evidence type="ECO:0000313" key="15">
    <source>
        <dbReference type="EMBL" id="PLS02946.1"/>
    </source>
</evidence>
<reference evidence="15 16" key="1">
    <citation type="submission" date="2017-11" db="EMBL/GenBank/DDBJ databases">
        <title>Comparitive Functional Genomics of Dry Heat Resistant strains isolated from the Viking Spacecraft.</title>
        <authorList>
            <person name="Seuylemezian A."/>
            <person name="Cooper K."/>
            <person name="Vaishampayan P."/>
        </authorList>
    </citation>
    <scope>NUCLEOTIDE SEQUENCE [LARGE SCALE GENOMIC DNA]</scope>
    <source>
        <strain evidence="15 16">V32-6</strain>
    </source>
</reference>
<evidence type="ECO:0000256" key="8">
    <source>
        <dbReference type="ARBA" id="ARBA00022679"/>
    </source>
</evidence>
<comment type="function">
    <text evidence="2 13">Catalyzes the insertion of molybdate into adenylated molybdopterin with the concomitant release of AMP.</text>
</comment>
<evidence type="ECO:0000256" key="12">
    <source>
        <dbReference type="ARBA" id="ARBA00047317"/>
    </source>
</evidence>
<dbReference type="EMBL" id="PGVE01000064">
    <property type="protein sequence ID" value="PLS02946.1"/>
    <property type="molecule type" value="Genomic_DNA"/>
</dbReference>
<protein>
    <recommendedName>
        <fullName evidence="6 13">Molybdopterin molybdenumtransferase</fullName>
        <ecNumber evidence="5 13">2.10.1.1</ecNumber>
    </recommendedName>
</protein>
<dbReference type="Gene3D" id="2.40.340.10">
    <property type="entry name" value="MoeA, C-terminal, domain IV"/>
    <property type="match status" value="1"/>
</dbReference>
<comment type="caution">
    <text evidence="15">The sequence shown here is derived from an EMBL/GenBank/DDBJ whole genome shotgun (WGS) entry which is preliminary data.</text>
</comment>
<evidence type="ECO:0000256" key="9">
    <source>
        <dbReference type="ARBA" id="ARBA00022723"/>
    </source>
</evidence>
<comment type="cofactor">
    <cofactor evidence="1 13">
        <name>Mg(2+)</name>
        <dbReference type="ChEBI" id="CHEBI:18420"/>
    </cofactor>
</comment>
<dbReference type="InterPro" id="IPR038987">
    <property type="entry name" value="MoeA-like"/>
</dbReference>
<dbReference type="Pfam" id="PF03453">
    <property type="entry name" value="MoeA_N"/>
    <property type="match status" value="1"/>
</dbReference>
<dbReference type="FunFam" id="3.40.980.10:FF:000004">
    <property type="entry name" value="Molybdopterin molybdenumtransferase"/>
    <property type="match status" value="1"/>
</dbReference>
<dbReference type="InterPro" id="IPR036425">
    <property type="entry name" value="MoaB/Mog-like_dom_sf"/>
</dbReference>
<dbReference type="Gene3D" id="3.90.105.10">
    <property type="entry name" value="Molybdopterin biosynthesis moea protein, domain 2"/>
    <property type="match status" value="1"/>
</dbReference>
<evidence type="ECO:0000256" key="1">
    <source>
        <dbReference type="ARBA" id="ARBA00001946"/>
    </source>
</evidence>
<keyword evidence="7 13" id="KW-0500">Molybdenum</keyword>
<dbReference type="NCBIfam" id="TIGR00177">
    <property type="entry name" value="molyb_syn"/>
    <property type="match status" value="1"/>
</dbReference>
<dbReference type="OrthoDB" id="9804758at2"/>
<keyword evidence="16" id="KW-1185">Reference proteome</keyword>
<name>A0A2N5HBQ6_9BACI</name>
<dbReference type="UniPathway" id="UPA00344"/>
<evidence type="ECO:0000256" key="10">
    <source>
        <dbReference type="ARBA" id="ARBA00022842"/>
    </source>
</evidence>
<dbReference type="Gene3D" id="3.40.980.10">
    <property type="entry name" value="MoaB/Mog-like domain"/>
    <property type="match status" value="1"/>
</dbReference>
<dbReference type="CDD" id="cd00887">
    <property type="entry name" value="MoeA"/>
    <property type="match status" value="1"/>
</dbReference>
<keyword evidence="8 13" id="KW-0808">Transferase</keyword>
<dbReference type="FunFam" id="2.170.190.11:FF:000001">
    <property type="entry name" value="Molybdopterin molybdenumtransferase"/>
    <property type="match status" value="1"/>
</dbReference>
<dbReference type="SMART" id="SM00852">
    <property type="entry name" value="MoCF_biosynth"/>
    <property type="match status" value="1"/>
</dbReference>
<keyword evidence="10 13" id="KW-0460">Magnesium</keyword>
<dbReference type="GO" id="GO:0061599">
    <property type="term" value="F:molybdopterin molybdotransferase activity"/>
    <property type="evidence" value="ECO:0007669"/>
    <property type="project" value="UniProtKB-UniRule"/>
</dbReference>
<dbReference type="InterPro" id="IPR036135">
    <property type="entry name" value="MoeA_linker/N_sf"/>
</dbReference>
<dbReference type="NCBIfam" id="NF045515">
    <property type="entry name" value="Glp_gephyrin"/>
    <property type="match status" value="1"/>
</dbReference>
<dbReference type="RefSeq" id="WP_101649143.1">
    <property type="nucleotide sequence ID" value="NZ_PGVE01000064.1"/>
</dbReference>